<dbReference type="InterPro" id="IPR035943">
    <property type="entry name" value="XisI-like_sf"/>
</dbReference>
<dbReference type="Proteomes" id="UP000629098">
    <property type="component" value="Unassembled WGS sequence"/>
</dbReference>
<evidence type="ECO:0000313" key="1">
    <source>
        <dbReference type="EMBL" id="MBD2777852.1"/>
    </source>
</evidence>
<keyword evidence="2" id="KW-1185">Reference proteome</keyword>
<dbReference type="CDD" id="cd16382">
    <property type="entry name" value="XisI-like"/>
    <property type="match status" value="1"/>
</dbReference>
<dbReference type="Pfam" id="PF08869">
    <property type="entry name" value="XisI"/>
    <property type="match status" value="1"/>
</dbReference>
<proteinExistence type="predicted"/>
<gene>
    <name evidence="1" type="ORF">ICL16_38870</name>
</gene>
<dbReference type="RefSeq" id="WP_190836907.1">
    <property type="nucleotide sequence ID" value="NZ_CAWPPI010000118.1"/>
</dbReference>
<comment type="caution">
    <text evidence="1">The sequence shown here is derived from an EMBL/GenBank/DDBJ whole genome shotgun (WGS) entry which is preliminary data.</text>
</comment>
<evidence type="ECO:0000313" key="2">
    <source>
        <dbReference type="Proteomes" id="UP000629098"/>
    </source>
</evidence>
<dbReference type="AlphaFoldDB" id="A0A8J6XQT8"/>
<dbReference type="SUPFAM" id="SSF143847">
    <property type="entry name" value="XisI-like"/>
    <property type="match status" value="1"/>
</dbReference>
<dbReference type="InterPro" id="IPR014968">
    <property type="entry name" value="XisI"/>
</dbReference>
<organism evidence="1 2">
    <name type="scientific">Iningainema tapete BLCC-T55</name>
    <dbReference type="NCBI Taxonomy" id="2748662"/>
    <lineage>
        <taxon>Bacteria</taxon>
        <taxon>Bacillati</taxon>
        <taxon>Cyanobacteriota</taxon>
        <taxon>Cyanophyceae</taxon>
        <taxon>Nostocales</taxon>
        <taxon>Scytonemataceae</taxon>
        <taxon>Iningainema tapete</taxon>
    </lineage>
</organism>
<dbReference type="Gene3D" id="3.30.310.110">
    <property type="entry name" value="XisI-like"/>
    <property type="match status" value="1"/>
</dbReference>
<protein>
    <submittedName>
        <fullName evidence="1">XisI protein</fullName>
    </submittedName>
</protein>
<sequence length="111" mass="12707">MDKLEKYRQCIQTLLSNYVAIPISNGEIESQTVFDLQQDHYQVMNVGWDGNRRVHGCVLHLDIKDGKIWVQQNTTELRIAHELAAMSIPKEDIVLGFQAPYVREYTGFGVA</sequence>
<name>A0A8J6XQT8_9CYAN</name>
<reference evidence="1" key="1">
    <citation type="submission" date="2020-09" db="EMBL/GenBank/DDBJ databases">
        <title>Iningainema tapete sp. nov. (Scytonemataceae, Cyanobacteria) from greenhouses in central Florida (USA) produces two types of nodularin with biosynthetic potential for microcystin-LR and anabaenopeptins.</title>
        <authorList>
            <person name="Berthold D.E."/>
            <person name="Lefler F.W."/>
            <person name="Huang I.-S."/>
            <person name="Abdulla H."/>
            <person name="Zimba P.V."/>
            <person name="Laughinghouse H.D. IV."/>
        </authorList>
    </citation>
    <scope>NUCLEOTIDE SEQUENCE</scope>
    <source>
        <strain evidence="1">BLCCT55</strain>
    </source>
</reference>
<dbReference type="EMBL" id="JACXAE010000118">
    <property type="protein sequence ID" value="MBD2777852.1"/>
    <property type="molecule type" value="Genomic_DNA"/>
</dbReference>
<accession>A0A8J6XQT8</accession>